<dbReference type="AlphaFoldDB" id="A0A2P2NVF5"/>
<protein>
    <submittedName>
        <fullName evidence="1">Uncharacterized protein</fullName>
    </submittedName>
</protein>
<sequence length="34" mass="3871">MKANTINYKANDCENIHKESNMNLFSVSQINNAN</sequence>
<organism evidence="1">
    <name type="scientific">Rhizophora mucronata</name>
    <name type="common">Asiatic mangrove</name>
    <dbReference type="NCBI Taxonomy" id="61149"/>
    <lineage>
        <taxon>Eukaryota</taxon>
        <taxon>Viridiplantae</taxon>
        <taxon>Streptophyta</taxon>
        <taxon>Embryophyta</taxon>
        <taxon>Tracheophyta</taxon>
        <taxon>Spermatophyta</taxon>
        <taxon>Magnoliopsida</taxon>
        <taxon>eudicotyledons</taxon>
        <taxon>Gunneridae</taxon>
        <taxon>Pentapetalae</taxon>
        <taxon>rosids</taxon>
        <taxon>fabids</taxon>
        <taxon>Malpighiales</taxon>
        <taxon>Rhizophoraceae</taxon>
        <taxon>Rhizophora</taxon>
    </lineage>
</organism>
<reference evidence="1" key="1">
    <citation type="submission" date="2018-02" db="EMBL/GenBank/DDBJ databases">
        <title>Rhizophora mucronata_Transcriptome.</title>
        <authorList>
            <person name="Meera S.P."/>
            <person name="Sreeshan A."/>
            <person name="Augustine A."/>
        </authorList>
    </citation>
    <scope>NUCLEOTIDE SEQUENCE</scope>
    <source>
        <tissue evidence="1">Leaf</tissue>
    </source>
</reference>
<name>A0A2P2NVF5_RHIMU</name>
<proteinExistence type="predicted"/>
<accession>A0A2P2NVF5</accession>
<evidence type="ECO:0000313" key="1">
    <source>
        <dbReference type="EMBL" id="MBX46492.1"/>
    </source>
</evidence>
<dbReference type="EMBL" id="GGEC01066008">
    <property type="protein sequence ID" value="MBX46492.1"/>
    <property type="molecule type" value="Transcribed_RNA"/>
</dbReference>